<dbReference type="GO" id="GO:0006633">
    <property type="term" value="P:fatty acid biosynthetic process"/>
    <property type="evidence" value="ECO:0007669"/>
    <property type="project" value="UniProtKB-KW"/>
</dbReference>
<feature type="region of interest" description="Disordered" evidence="11">
    <location>
        <begin position="1"/>
        <end position="28"/>
    </location>
</feature>
<dbReference type="PANTHER" id="PTHR42853">
    <property type="entry name" value="ACETYL-COENZYME A CARBOXYLASE CARBOXYL TRANSFERASE SUBUNIT ALPHA"/>
    <property type="match status" value="1"/>
</dbReference>
<dbReference type="InterPro" id="IPR001095">
    <property type="entry name" value="Acetyl_CoA_COase_a_su"/>
</dbReference>
<dbReference type="InterPro" id="IPR011763">
    <property type="entry name" value="COA_CT_C"/>
</dbReference>
<dbReference type="Proteomes" id="UP000217696">
    <property type="component" value="Chromosome"/>
</dbReference>
<dbReference type="GO" id="GO:0016743">
    <property type="term" value="F:carboxyl- or carbamoyltransferase activity"/>
    <property type="evidence" value="ECO:0007669"/>
    <property type="project" value="UniProtKB-UniRule"/>
</dbReference>
<dbReference type="PROSITE" id="PS50989">
    <property type="entry name" value="COA_CT_CTER"/>
    <property type="match status" value="1"/>
</dbReference>
<proteinExistence type="inferred from homology"/>
<feature type="compositionally biased region" description="Polar residues" evidence="11">
    <location>
        <begin position="1"/>
        <end position="16"/>
    </location>
</feature>
<dbReference type="KEGG" id="asoc:CB4_03474"/>
<evidence type="ECO:0000256" key="11">
    <source>
        <dbReference type="SAM" id="MobiDB-lite"/>
    </source>
</evidence>
<evidence type="ECO:0000256" key="9">
    <source>
        <dbReference type="ARBA" id="ARBA00049152"/>
    </source>
</evidence>
<dbReference type="GO" id="GO:0009317">
    <property type="term" value="C:acetyl-CoA carboxylase complex"/>
    <property type="evidence" value="ECO:0007669"/>
    <property type="project" value="InterPro"/>
</dbReference>
<dbReference type="EMBL" id="AP017312">
    <property type="protein sequence ID" value="BAU29287.1"/>
    <property type="molecule type" value="Genomic_DNA"/>
</dbReference>
<feature type="compositionally biased region" description="Basic and acidic residues" evidence="11">
    <location>
        <begin position="19"/>
        <end position="28"/>
    </location>
</feature>
<dbReference type="PRINTS" id="PR01069">
    <property type="entry name" value="ACCCTRFRASEA"/>
</dbReference>
<reference evidence="12 13" key="1">
    <citation type="submission" date="2015-12" db="EMBL/GenBank/DDBJ databases">
        <title>Genome sequence of Aneurinibacillus soli.</title>
        <authorList>
            <person name="Lee J.S."/>
            <person name="Lee K.C."/>
            <person name="Kim K.K."/>
            <person name="Lee B.W."/>
        </authorList>
    </citation>
    <scope>NUCLEOTIDE SEQUENCE [LARGE SCALE GENOMIC DNA]</scope>
    <source>
        <strain evidence="12 13">CB4</strain>
    </source>
</reference>
<sequence length="283" mass="31377">MEVEKSTSSPPVSITPRSAGERVRLSRHPERPLTSDYINYLFPDFIELKGDRLYGNDASLITGLATFQGLPVTIIGHEKGRGTRDKIMRNFGMSQPEGYRKALRLMKQAEKFGRPIITFIDTPGAYPGLEAEERGVAEAIARNLLEMAGLRTIVLSVVIGEGGSGGALGIGVSDRLFMLENAYYSVISPEGCASILWKDAGKWEEAAVSLKITADELLRLGIIDEIFPEPLEGAHTNLEQTVYYAGRRLAHHLDILLQKTMDEIVEERYARLRRLGECNILSE</sequence>
<protein>
    <recommendedName>
        <fullName evidence="10">Acetyl-coenzyme A carboxylase carboxyl transferase subunit alpha</fullName>
        <shortName evidence="10">ACCase subunit alpha</shortName>
        <shortName evidence="10">Acetyl-CoA carboxylase carboxyltransferase subunit alpha</shortName>
        <ecNumber evidence="10">2.1.3.15</ecNumber>
    </recommendedName>
</protein>
<evidence type="ECO:0000256" key="7">
    <source>
        <dbReference type="ARBA" id="ARBA00023098"/>
    </source>
</evidence>
<comment type="pathway">
    <text evidence="1 10">Lipid metabolism; malonyl-CoA biosynthesis; malonyl-CoA from acetyl-CoA: step 1/1.</text>
</comment>
<dbReference type="SUPFAM" id="SSF52096">
    <property type="entry name" value="ClpP/crotonase"/>
    <property type="match status" value="1"/>
</dbReference>
<dbReference type="Pfam" id="PF03255">
    <property type="entry name" value="ACCA"/>
    <property type="match status" value="1"/>
</dbReference>
<dbReference type="GO" id="GO:0003989">
    <property type="term" value="F:acetyl-CoA carboxylase activity"/>
    <property type="evidence" value="ECO:0007669"/>
    <property type="project" value="InterPro"/>
</dbReference>
<evidence type="ECO:0000256" key="4">
    <source>
        <dbReference type="ARBA" id="ARBA00022741"/>
    </source>
</evidence>
<keyword evidence="3 10" id="KW-0808">Transferase</keyword>
<evidence type="ECO:0000256" key="5">
    <source>
        <dbReference type="ARBA" id="ARBA00022832"/>
    </source>
</evidence>
<dbReference type="PANTHER" id="PTHR42853:SF3">
    <property type="entry name" value="ACETYL-COENZYME A CARBOXYLASE CARBOXYL TRANSFERASE SUBUNIT ALPHA, CHLOROPLASTIC"/>
    <property type="match status" value="1"/>
</dbReference>
<keyword evidence="8 10" id="KW-0275">Fatty acid biosynthesis</keyword>
<evidence type="ECO:0000256" key="8">
    <source>
        <dbReference type="ARBA" id="ARBA00023160"/>
    </source>
</evidence>
<comment type="catalytic activity">
    <reaction evidence="9 10">
        <text>N(6)-carboxybiotinyl-L-lysyl-[protein] + acetyl-CoA = N(6)-biotinyl-L-lysyl-[protein] + malonyl-CoA</text>
        <dbReference type="Rhea" id="RHEA:54728"/>
        <dbReference type="Rhea" id="RHEA-COMP:10505"/>
        <dbReference type="Rhea" id="RHEA-COMP:10506"/>
        <dbReference type="ChEBI" id="CHEBI:57288"/>
        <dbReference type="ChEBI" id="CHEBI:57384"/>
        <dbReference type="ChEBI" id="CHEBI:83144"/>
        <dbReference type="ChEBI" id="CHEBI:83145"/>
        <dbReference type="EC" id="2.1.3.15"/>
    </reaction>
</comment>
<dbReference type="RefSeq" id="WP_231956056.1">
    <property type="nucleotide sequence ID" value="NZ_AP017312.1"/>
</dbReference>
<dbReference type="HAMAP" id="MF_00823">
    <property type="entry name" value="AcetylCoA_CT_alpha"/>
    <property type="match status" value="1"/>
</dbReference>
<keyword evidence="2 10" id="KW-0444">Lipid biosynthesis</keyword>
<evidence type="ECO:0000256" key="3">
    <source>
        <dbReference type="ARBA" id="ARBA00022679"/>
    </source>
</evidence>
<dbReference type="Gene3D" id="3.90.226.10">
    <property type="entry name" value="2-enoyl-CoA Hydratase, Chain A, domain 1"/>
    <property type="match status" value="1"/>
</dbReference>
<dbReference type="UniPathway" id="UPA00655">
    <property type="reaction ID" value="UER00711"/>
</dbReference>
<comment type="function">
    <text evidence="10">Component of the acetyl coenzyme A carboxylase (ACC) complex. First, biotin carboxylase catalyzes the carboxylation of biotin on its carrier protein (BCCP) and then the CO(2) group is transferred by the carboxyltransferase to acetyl-CoA to form malonyl-CoA.</text>
</comment>
<evidence type="ECO:0000313" key="13">
    <source>
        <dbReference type="Proteomes" id="UP000217696"/>
    </source>
</evidence>
<dbReference type="NCBIfam" id="NF004344">
    <property type="entry name" value="PRK05724.1"/>
    <property type="match status" value="1"/>
</dbReference>
<keyword evidence="12" id="KW-0436">Ligase</keyword>
<dbReference type="GO" id="GO:0005524">
    <property type="term" value="F:ATP binding"/>
    <property type="evidence" value="ECO:0007669"/>
    <property type="project" value="UniProtKB-KW"/>
</dbReference>
<dbReference type="AlphaFoldDB" id="A0A0U5BG71"/>
<keyword evidence="5 10" id="KW-0276">Fatty acid metabolism</keyword>
<keyword evidence="13" id="KW-1185">Reference proteome</keyword>
<gene>
    <name evidence="12" type="primary">accA_1</name>
    <name evidence="10" type="synonym">accA</name>
    <name evidence="12" type="ORF">CB4_03474</name>
</gene>
<evidence type="ECO:0000256" key="1">
    <source>
        <dbReference type="ARBA" id="ARBA00004956"/>
    </source>
</evidence>
<comment type="similarity">
    <text evidence="10">Belongs to the AccA family.</text>
</comment>
<accession>A0A0U5BG71</accession>
<dbReference type="NCBIfam" id="NF041504">
    <property type="entry name" value="AccA_sub"/>
    <property type="match status" value="1"/>
</dbReference>
<keyword evidence="4 10" id="KW-0547">Nucleotide-binding</keyword>
<evidence type="ECO:0000256" key="2">
    <source>
        <dbReference type="ARBA" id="ARBA00022516"/>
    </source>
</evidence>
<keyword evidence="10" id="KW-0963">Cytoplasm</keyword>
<comment type="subcellular location">
    <subcellularLocation>
        <location evidence="10">Cytoplasm</location>
    </subcellularLocation>
</comment>
<evidence type="ECO:0000256" key="10">
    <source>
        <dbReference type="HAMAP-Rule" id="MF_00823"/>
    </source>
</evidence>
<dbReference type="NCBIfam" id="TIGR00513">
    <property type="entry name" value="accA"/>
    <property type="match status" value="1"/>
</dbReference>
<keyword evidence="6 10" id="KW-0067">ATP-binding</keyword>
<dbReference type="GO" id="GO:2001295">
    <property type="term" value="P:malonyl-CoA biosynthetic process"/>
    <property type="evidence" value="ECO:0007669"/>
    <property type="project" value="UniProtKB-UniRule"/>
</dbReference>
<evidence type="ECO:0000256" key="6">
    <source>
        <dbReference type="ARBA" id="ARBA00022840"/>
    </source>
</evidence>
<dbReference type="EC" id="2.1.3.15" evidence="10"/>
<dbReference type="InterPro" id="IPR029045">
    <property type="entry name" value="ClpP/crotonase-like_dom_sf"/>
</dbReference>
<name>A0A0U5BG71_9BACL</name>
<keyword evidence="7 10" id="KW-0443">Lipid metabolism</keyword>
<comment type="subunit">
    <text evidence="10">Acetyl-CoA carboxylase is a heterohexamer composed of biotin carboxyl carrier protein (AccB), biotin carboxylase (AccC) and two subunits each of ACCase subunit alpha (AccA) and ACCase subunit beta (AccD).</text>
</comment>
<evidence type="ECO:0000313" key="12">
    <source>
        <dbReference type="EMBL" id="BAU29287.1"/>
    </source>
</evidence>
<organism evidence="12 13">
    <name type="scientific">Aneurinibacillus soli</name>
    <dbReference type="NCBI Taxonomy" id="1500254"/>
    <lineage>
        <taxon>Bacteria</taxon>
        <taxon>Bacillati</taxon>
        <taxon>Bacillota</taxon>
        <taxon>Bacilli</taxon>
        <taxon>Bacillales</taxon>
        <taxon>Paenibacillaceae</taxon>
        <taxon>Aneurinibacillus group</taxon>
        <taxon>Aneurinibacillus</taxon>
    </lineage>
</organism>